<evidence type="ECO:0000313" key="1">
    <source>
        <dbReference type="EMBL" id="GAA0636502.1"/>
    </source>
</evidence>
<comment type="caution">
    <text evidence="1">The sequence shown here is derived from an EMBL/GenBank/DDBJ whole genome shotgun (WGS) entry which is preliminary data.</text>
</comment>
<organism evidence="1 2">
    <name type="scientific">Sporichthya brevicatena</name>
    <dbReference type="NCBI Taxonomy" id="171442"/>
    <lineage>
        <taxon>Bacteria</taxon>
        <taxon>Bacillati</taxon>
        <taxon>Actinomycetota</taxon>
        <taxon>Actinomycetes</taxon>
        <taxon>Sporichthyales</taxon>
        <taxon>Sporichthyaceae</taxon>
        <taxon>Sporichthya</taxon>
    </lineage>
</organism>
<reference evidence="2" key="1">
    <citation type="journal article" date="2019" name="Int. J. Syst. Evol. Microbiol.">
        <title>The Global Catalogue of Microorganisms (GCM) 10K type strain sequencing project: providing services to taxonomists for standard genome sequencing and annotation.</title>
        <authorList>
            <consortium name="The Broad Institute Genomics Platform"/>
            <consortium name="The Broad Institute Genome Sequencing Center for Infectious Disease"/>
            <person name="Wu L."/>
            <person name="Ma J."/>
        </authorList>
    </citation>
    <scope>NUCLEOTIDE SEQUENCE [LARGE SCALE GENOMIC DNA]</scope>
    <source>
        <strain evidence="2">JCM 10671</strain>
    </source>
</reference>
<dbReference type="EMBL" id="BAAAHE010000050">
    <property type="protein sequence ID" value="GAA0636502.1"/>
    <property type="molecule type" value="Genomic_DNA"/>
</dbReference>
<gene>
    <name evidence="1" type="ORF">GCM10009547_45980</name>
</gene>
<sequence>MQFLGRDRWWTLSKGLTIPQERIAAVSVLPLAQAKKECSWLRLPGTHWPGRIQAGSYGLGDKRQLWCVRRGPEVLVIDLHGRPYSRVVVEIPNPTEMAKKVNAQRA</sequence>
<protein>
    <submittedName>
        <fullName evidence="1">Uncharacterized protein</fullName>
    </submittedName>
</protein>
<proteinExistence type="predicted"/>
<dbReference type="Proteomes" id="UP001500957">
    <property type="component" value="Unassembled WGS sequence"/>
</dbReference>
<evidence type="ECO:0000313" key="2">
    <source>
        <dbReference type="Proteomes" id="UP001500957"/>
    </source>
</evidence>
<name>A0ABP3SFD6_9ACTN</name>
<keyword evidence="2" id="KW-1185">Reference proteome</keyword>
<accession>A0ABP3SFD6</accession>